<evidence type="ECO:0000259" key="1">
    <source>
        <dbReference type="Pfam" id="PF12804"/>
    </source>
</evidence>
<reference evidence="2 3" key="1">
    <citation type="journal article" date="2018" name="Syst. Appl. Microbiol.">
        <title>Abditibacterium utsteinense sp. nov., the first cultivated member of candidate phylum FBP, isolated from ice-free Antarctic soil samples.</title>
        <authorList>
            <person name="Tahon G."/>
            <person name="Tytgat B."/>
            <person name="Lebbe L."/>
            <person name="Carlier A."/>
            <person name="Willems A."/>
        </authorList>
    </citation>
    <scope>NUCLEOTIDE SEQUENCE [LARGE SCALE GENOMIC DNA]</scope>
    <source>
        <strain evidence="2 3">LMG 29911</strain>
    </source>
</reference>
<dbReference type="EMBL" id="NIGF01000018">
    <property type="protein sequence ID" value="PQV62928.1"/>
    <property type="molecule type" value="Genomic_DNA"/>
</dbReference>
<evidence type="ECO:0000313" key="2">
    <source>
        <dbReference type="EMBL" id="PQV62928.1"/>
    </source>
</evidence>
<sequence>MSEEKADVGTIILAAGAASRMGQPKQLLPFKGRSLLRRMTDAALASKSQTIVVVVGANAERVRQDIENLPVLIALNDHWHQGMGTSVRAGLEALERADGEGKLGAAVLMPCDQPHLGPETLNRLIDAHRVTGKPIVVSGYSDIWGTPMLFARSLWPELQELDAKRGAQSVALRHAEAVECVPFPLGAFDLDTRDDYERLLANTELASVEDRRENQA</sequence>
<dbReference type="Pfam" id="PF12804">
    <property type="entry name" value="NTP_transf_3"/>
    <property type="match status" value="1"/>
</dbReference>
<keyword evidence="2" id="KW-0808">Transferase</keyword>
<accession>A0A2S8SQ58</accession>
<protein>
    <submittedName>
        <fullName evidence="2">Molybdenum cofactor cytidylyltransferase</fullName>
    </submittedName>
</protein>
<dbReference type="Gene3D" id="3.90.550.10">
    <property type="entry name" value="Spore Coat Polysaccharide Biosynthesis Protein SpsA, Chain A"/>
    <property type="match status" value="1"/>
</dbReference>
<dbReference type="PANTHER" id="PTHR43777">
    <property type="entry name" value="MOLYBDENUM COFACTOR CYTIDYLYLTRANSFERASE"/>
    <property type="match status" value="1"/>
</dbReference>
<dbReference type="InterPro" id="IPR025877">
    <property type="entry name" value="MobA-like_NTP_Trfase"/>
</dbReference>
<dbReference type="CDD" id="cd04182">
    <property type="entry name" value="GT_2_like_f"/>
    <property type="match status" value="1"/>
</dbReference>
<keyword evidence="2" id="KW-0548">Nucleotidyltransferase</keyword>
<name>A0A2S8SQ58_9BACT</name>
<dbReference type="RefSeq" id="WP_106380922.1">
    <property type="nucleotide sequence ID" value="NZ_NIGF01000018.1"/>
</dbReference>
<dbReference type="OrthoDB" id="9797742at2"/>
<feature type="domain" description="MobA-like NTP transferase" evidence="1">
    <location>
        <begin position="11"/>
        <end position="174"/>
    </location>
</feature>
<dbReference type="PANTHER" id="PTHR43777:SF1">
    <property type="entry name" value="MOLYBDENUM COFACTOR CYTIDYLYLTRANSFERASE"/>
    <property type="match status" value="1"/>
</dbReference>
<proteinExistence type="predicted"/>
<gene>
    <name evidence="2" type="ORF">B1R32_11825</name>
</gene>
<dbReference type="InParanoid" id="A0A2S8SQ58"/>
<dbReference type="Proteomes" id="UP000237684">
    <property type="component" value="Unassembled WGS sequence"/>
</dbReference>
<dbReference type="GO" id="GO:0016779">
    <property type="term" value="F:nucleotidyltransferase activity"/>
    <property type="evidence" value="ECO:0007669"/>
    <property type="project" value="UniProtKB-KW"/>
</dbReference>
<evidence type="ECO:0000313" key="3">
    <source>
        <dbReference type="Proteomes" id="UP000237684"/>
    </source>
</evidence>
<organism evidence="2 3">
    <name type="scientific">Abditibacterium utsteinense</name>
    <dbReference type="NCBI Taxonomy" id="1960156"/>
    <lineage>
        <taxon>Bacteria</taxon>
        <taxon>Pseudomonadati</taxon>
        <taxon>Abditibacteriota</taxon>
        <taxon>Abditibacteriia</taxon>
        <taxon>Abditibacteriales</taxon>
        <taxon>Abditibacteriaceae</taxon>
        <taxon>Abditibacterium</taxon>
    </lineage>
</organism>
<dbReference type="AlphaFoldDB" id="A0A2S8SQ58"/>
<dbReference type="SUPFAM" id="SSF53448">
    <property type="entry name" value="Nucleotide-diphospho-sugar transferases"/>
    <property type="match status" value="1"/>
</dbReference>
<keyword evidence="3" id="KW-1185">Reference proteome</keyword>
<dbReference type="InterPro" id="IPR029044">
    <property type="entry name" value="Nucleotide-diphossugar_trans"/>
</dbReference>
<comment type="caution">
    <text evidence="2">The sequence shown here is derived from an EMBL/GenBank/DDBJ whole genome shotgun (WGS) entry which is preliminary data.</text>
</comment>
<dbReference type="FunCoup" id="A0A2S8SQ58">
    <property type="interactions" value="57"/>
</dbReference>